<protein>
    <submittedName>
        <fullName evidence="1">Uncharacterized protein</fullName>
    </submittedName>
</protein>
<dbReference type="OrthoDB" id="26424at2"/>
<sequence length="453" mass="52963">MTNKTDLDLESLTKKQLFEILHRLCETDPQIEEKLQFMLSTSEEDEISTSRKLISQYIQEAKHQGFIHRGNAYHALQGANMVMDKAYDLIQNGQVERGIKLATVVLQRAIDMIQYTDDSDGHIGDTLRGSLTIISEGANMPNLDPKTEAAIFTMLLKEADLKRYDGWSSERVALLRSVLPLAHESKRREKLEKKLEAYLVEDSGDLWSMSKYTNEEIKELQWELINRYDGMEKATEFLFANLDKSNLREKAIVQLLDQKEYEKALELAKDGARLDKDLHGLVDRWMKYQYDAYKAMGNREKQRDLAYKLSMTRSNFSYYLELKTLYSKEKWPDILDLVLNDAKKNEGLLTDILIHEQLFAHLLEFTKKKPYYIEQFYSYLLDDHSSEANAIFHEHIRQKAERASDRRGYRGVMKLIKTYRKTWGLQDAEIMIAELRESNVRRPAFLDELDKLS</sequence>
<keyword evidence="2" id="KW-1185">Reference proteome</keyword>
<gene>
    <name evidence="1" type="ORF">EV213_11452</name>
</gene>
<dbReference type="RefSeq" id="WP_133581371.1">
    <property type="nucleotide sequence ID" value="NZ_SNYJ01000014.1"/>
</dbReference>
<accession>A0A4R6TXS5</accession>
<dbReference type="EMBL" id="SNYJ01000014">
    <property type="protein sequence ID" value="TDQ37173.1"/>
    <property type="molecule type" value="Genomic_DNA"/>
</dbReference>
<evidence type="ECO:0000313" key="1">
    <source>
        <dbReference type="EMBL" id="TDQ37173.1"/>
    </source>
</evidence>
<dbReference type="AlphaFoldDB" id="A0A4R6TXS5"/>
<comment type="caution">
    <text evidence="1">The sequence shown here is derived from an EMBL/GenBank/DDBJ whole genome shotgun (WGS) entry which is preliminary data.</text>
</comment>
<organism evidence="1 2">
    <name type="scientific">Aureibacillus halotolerans</name>
    <dbReference type="NCBI Taxonomy" id="1508390"/>
    <lineage>
        <taxon>Bacteria</taxon>
        <taxon>Bacillati</taxon>
        <taxon>Bacillota</taxon>
        <taxon>Bacilli</taxon>
        <taxon>Bacillales</taxon>
        <taxon>Bacillaceae</taxon>
        <taxon>Aureibacillus</taxon>
    </lineage>
</organism>
<evidence type="ECO:0000313" key="2">
    <source>
        <dbReference type="Proteomes" id="UP000295632"/>
    </source>
</evidence>
<reference evidence="1 2" key="1">
    <citation type="submission" date="2019-03" db="EMBL/GenBank/DDBJ databases">
        <title>Genomic Encyclopedia of Type Strains, Phase IV (KMG-IV): sequencing the most valuable type-strain genomes for metagenomic binning, comparative biology and taxonomic classification.</title>
        <authorList>
            <person name="Goeker M."/>
        </authorList>
    </citation>
    <scope>NUCLEOTIDE SEQUENCE [LARGE SCALE GENOMIC DNA]</scope>
    <source>
        <strain evidence="1 2">DSM 28697</strain>
    </source>
</reference>
<dbReference type="Proteomes" id="UP000295632">
    <property type="component" value="Unassembled WGS sequence"/>
</dbReference>
<proteinExistence type="predicted"/>
<name>A0A4R6TXS5_9BACI</name>